<dbReference type="AlphaFoldDB" id="O14374"/>
<dbReference type="EMBL" id="U97369">
    <property type="protein sequence ID" value="AAB63861.1"/>
    <property type="molecule type" value="mRNA"/>
</dbReference>
<dbReference type="GO" id="GO:0005840">
    <property type="term" value="C:ribosome"/>
    <property type="evidence" value="ECO:0007669"/>
    <property type="project" value="UniProtKB-KW"/>
</dbReference>
<feature type="non-terminal residue" evidence="1">
    <location>
        <position position="35"/>
    </location>
</feature>
<sequence length="35" mass="3566">GYQEVLKGGDTRSARLALAMKSGKCVLGGESALKA</sequence>
<feature type="non-terminal residue" evidence="1">
    <location>
        <position position="1"/>
    </location>
</feature>
<organism evidence="1">
    <name type="scientific">Schizosaccharomyces pombe</name>
    <name type="common">Fission yeast</name>
    <dbReference type="NCBI Taxonomy" id="4896"/>
    <lineage>
        <taxon>Eukaryota</taxon>
        <taxon>Fungi</taxon>
        <taxon>Dikarya</taxon>
        <taxon>Ascomycota</taxon>
        <taxon>Taphrinomycotina</taxon>
        <taxon>Schizosaccharomycetes</taxon>
        <taxon>Schizosaccharomycetales</taxon>
        <taxon>Schizosaccharomycetaceae</taxon>
        <taxon>Schizosaccharomyces</taxon>
    </lineage>
</organism>
<keyword evidence="1" id="KW-0689">Ribosomal protein</keyword>
<proteinExistence type="evidence at transcript level"/>
<evidence type="ECO:0000313" key="1">
    <source>
        <dbReference type="EMBL" id="AAB63861.1"/>
    </source>
</evidence>
<keyword evidence="1" id="KW-0687">Ribonucleoprotein</keyword>
<name>O14374_SCHPM</name>
<reference evidence="1" key="1">
    <citation type="submission" date="1997-04" db="EMBL/GenBank/DDBJ databases">
        <authorList>
            <person name="Jang Y.-J."/>
            <person name="Yoo H.-S."/>
        </authorList>
    </citation>
    <scope>NUCLEOTIDE SEQUENCE</scope>
    <source>
        <strain evidence="1">972h-</strain>
    </source>
</reference>
<protein>
    <submittedName>
        <fullName evidence="1">60S ribosomal protein L30 homolog</fullName>
    </submittedName>
</protein>
<accession>O14374</accession>